<dbReference type="GO" id="GO:0140359">
    <property type="term" value="F:ABC-type transporter activity"/>
    <property type="evidence" value="ECO:0007669"/>
    <property type="project" value="InterPro"/>
</dbReference>
<feature type="transmembrane region" description="Helical" evidence="1">
    <location>
        <begin position="241"/>
        <end position="263"/>
    </location>
</feature>
<dbReference type="PANTHER" id="PTHR37305:SF1">
    <property type="entry name" value="MEMBRANE PROTEIN"/>
    <property type="match status" value="1"/>
</dbReference>
<keyword evidence="1" id="KW-0472">Membrane</keyword>
<dbReference type="Proteomes" id="UP001250538">
    <property type="component" value="Unassembled WGS sequence"/>
</dbReference>
<sequence length="318" mass="35663">MSSYYKLIQNENMKIYRRPRTWIMIGILMAVIVLLTGIMEIDKDPRKGEGWQQYVVQSNEHLKQQLTDNSGKIGPDAKQELTNRIQLNEYYLEHNRNPHALNIWSIVNLSSKLMLVVILFTVVIAADMFAAEHSWGTIKLLLVGPASRTRILLSKYAATLQFAFVLTAINILFSFLVGGVVEGFGGFSQSLIGIGEDGTIVESSRLLALLKDYGFSIIELVMFVTLAFMISAAFRSSSMAIAFSLCFLLIGGNMAALFAHYSWGKYILFANIDLRPYFEGTPLRPDMTLGFSIAVLIVYFLAFHVVSWLTFTKRDVAG</sequence>
<evidence type="ECO:0000313" key="3">
    <source>
        <dbReference type="Proteomes" id="UP001250538"/>
    </source>
</evidence>
<protein>
    <submittedName>
        <fullName evidence="2">ABC transporter permease</fullName>
    </submittedName>
</protein>
<proteinExistence type="predicted"/>
<feature type="transmembrane region" description="Helical" evidence="1">
    <location>
        <begin position="21"/>
        <end position="39"/>
    </location>
</feature>
<feature type="transmembrane region" description="Helical" evidence="1">
    <location>
        <begin position="289"/>
        <end position="311"/>
    </location>
</feature>
<evidence type="ECO:0000256" key="1">
    <source>
        <dbReference type="SAM" id="Phobius"/>
    </source>
</evidence>
<keyword evidence="1" id="KW-0812">Transmembrane</keyword>
<keyword evidence="1" id="KW-1133">Transmembrane helix</keyword>
<organism evidence="2 3">
    <name type="scientific">Paenibacillus suaedae</name>
    <dbReference type="NCBI Taxonomy" id="3077233"/>
    <lineage>
        <taxon>Bacteria</taxon>
        <taxon>Bacillati</taxon>
        <taxon>Bacillota</taxon>
        <taxon>Bacilli</taxon>
        <taxon>Bacillales</taxon>
        <taxon>Paenibacillaceae</taxon>
        <taxon>Paenibacillus</taxon>
    </lineage>
</organism>
<name>A0AAJ2N639_9BACL</name>
<dbReference type="RefSeq" id="WP_315746334.1">
    <property type="nucleotide sequence ID" value="NZ_JAVYAA010000004.1"/>
</dbReference>
<reference evidence="3" key="1">
    <citation type="submission" date="2023-09" db="EMBL/GenBank/DDBJ databases">
        <title>Paenibacillus sp. chi10 Genome sequencing and assembly.</title>
        <authorList>
            <person name="Kim I."/>
        </authorList>
    </citation>
    <scope>NUCLEOTIDE SEQUENCE [LARGE SCALE GENOMIC DNA]</scope>
    <source>
        <strain evidence="3">chi10</strain>
    </source>
</reference>
<feature type="transmembrane region" description="Helical" evidence="1">
    <location>
        <begin position="213"/>
        <end position="234"/>
    </location>
</feature>
<accession>A0AAJ2N639</accession>
<feature type="transmembrane region" description="Helical" evidence="1">
    <location>
        <begin position="113"/>
        <end position="135"/>
    </location>
</feature>
<gene>
    <name evidence="2" type="ORF">RQP50_18675</name>
</gene>
<evidence type="ECO:0000313" key="2">
    <source>
        <dbReference type="EMBL" id="MDT8978255.1"/>
    </source>
</evidence>
<dbReference type="AlphaFoldDB" id="A0AAJ2N639"/>
<feature type="transmembrane region" description="Helical" evidence="1">
    <location>
        <begin position="156"/>
        <end position="181"/>
    </location>
</feature>
<dbReference type="GO" id="GO:0005886">
    <property type="term" value="C:plasma membrane"/>
    <property type="evidence" value="ECO:0007669"/>
    <property type="project" value="UniProtKB-SubCell"/>
</dbReference>
<dbReference type="PANTHER" id="PTHR37305">
    <property type="entry name" value="INTEGRAL MEMBRANE PROTEIN-RELATED"/>
    <property type="match status" value="1"/>
</dbReference>
<keyword evidence="3" id="KW-1185">Reference proteome</keyword>
<comment type="caution">
    <text evidence="2">The sequence shown here is derived from an EMBL/GenBank/DDBJ whole genome shotgun (WGS) entry which is preliminary data.</text>
</comment>
<dbReference type="Pfam" id="PF12679">
    <property type="entry name" value="ABC2_membrane_2"/>
    <property type="match status" value="1"/>
</dbReference>
<dbReference type="EMBL" id="JAVYAA010000004">
    <property type="protein sequence ID" value="MDT8978255.1"/>
    <property type="molecule type" value="Genomic_DNA"/>
</dbReference>